<dbReference type="EMBL" id="FXAM01000001">
    <property type="protein sequence ID" value="SMF94655.1"/>
    <property type="molecule type" value="Genomic_DNA"/>
</dbReference>
<evidence type="ECO:0000313" key="1">
    <source>
        <dbReference type="EMBL" id="SMF94655.1"/>
    </source>
</evidence>
<dbReference type="AlphaFoldDB" id="A0A1Y6D3W8"/>
<protein>
    <submittedName>
        <fullName evidence="1">Uncharacterized protein</fullName>
    </submittedName>
</protein>
<name>A0A1Y6D3W8_9GAMM</name>
<reference evidence="1 2" key="1">
    <citation type="submission" date="2016-12" db="EMBL/GenBank/DDBJ databases">
        <authorList>
            <person name="Song W.-J."/>
            <person name="Kurnit D.M."/>
        </authorList>
    </citation>
    <scope>NUCLEOTIDE SEQUENCE [LARGE SCALE GENOMIC DNA]</scope>
    <source>
        <strain evidence="1 2">175</strain>
    </source>
</reference>
<evidence type="ECO:0000313" key="2">
    <source>
        <dbReference type="Proteomes" id="UP000192923"/>
    </source>
</evidence>
<accession>A0A1Y6D3W8</accession>
<keyword evidence="2" id="KW-1185">Reference proteome</keyword>
<gene>
    <name evidence="1" type="ORF">SAMN02949497_1981</name>
</gene>
<dbReference type="OrthoDB" id="5574427at2"/>
<proteinExistence type="predicted"/>
<sequence length="206" mass="23438">MFNSTRIFERTNTNTGLQEWFFTAREGIKGPHHSREQALYELNVFKIAAQRLNLTGGRSDEPAAPAKFSTHRVFMQTNMATGLPEWFFNAREGIKGPYESKERALYELNLFKNISNKLNLTGGREPPPPAQPGPKNIQRTWHLYSPDRLLQQWNPGKGDIEWFFIAREGLKGPHASKAEAQRELESFKENARRLGLGGRPPAPPPL</sequence>
<dbReference type="RefSeq" id="WP_085212225.1">
    <property type="nucleotide sequence ID" value="NZ_FXAM01000001.1"/>
</dbReference>
<organism evidence="1 2">
    <name type="scientific">Methylomagnum ishizawai</name>
    <dbReference type="NCBI Taxonomy" id="1760988"/>
    <lineage>
        <taxon>Bacteria</taxon>
        <taxon>Pseudomonadati</taxon>
        <taxon>Pseudomonadota</taxon>
        <taxon>Gammaproteobacteria</taxon>
        <taxon>Methylococcales</taxon>
        <taxon>Methylococcaceae</taxon>
        <taxon>Methylomagnum</taxon>
    </lineage>
</organism>
<dbReference type="Proteomes" id="UP000192923">
    <property type="component" value="Unassembled WGS sequence"/>
</dbReference>